<accession>A0AAT9JHD8</accession>
<protein>
    <submittedName>
        <fullName evidence="3">Uncharacterized protein</fullName>
    </submittedName>
</protein>
<sequence length="100" mass="10867">MLRWLLISGLVCQCLTICLIFMGILLKLIPLILVGVVIAFLVLIFIVIGVLTLPPDVIPNIPDYVPGWLTPAQRVPQQHHGPSTARNVAPASSRPVLGVR</sequence>
<dbReference type="EMBL" id="BK065148">
    <property type="protein sequence ID" value="DBA54829.1"/>
    <property type="molecule type" value="Genomic_RNA"/>
</dbReference>
<reference evidence="3" key="2">
    <citation type="journal article" date="2024" name="Arch. Virol.">
        <title>Probing of plant transcriptomes reveals the hidden genetic diversity of the family Secoviridae.</title>
        <authorList>
            <person name="Sidharthan V.K."/>
            <person name="Reddy V."/>
            <person name="Kiran G."/>
            <person name="Rajeswari V."/>
            <person name="Baranwal V.K."/>
            <person name="Kumar M.K."/>
            <person name="Kumar K.S."/>
        </authorList>
    </citation>
    <scope>NUCLEOTIDE SEQUENCE</scope>
    <source>
        <strain evidence="3">Mal pru</strain>
    </source>
</reference>
<keyword evidence="2" id="KW-0812">Transmembrane</keyword>
<feature type="transmembrane region" description="Helical" evidence="2">
    <location>
        <begin position="6"/>
        <end position="26"/>
    </location>
</feature>
<evidence type="ECO:0000313" key="3">
    <source>
        <dbReference type="EMBL" id="DBA54829.1"/>
    </source>
</evidence>
<keyword evidence="2" id="KW-0472">Membrane</keyword>
<feature type="transmembrane region" description="Helical" evidence="2">
    <location>
        <begin position="31"/>
        <end position="53"/>
    </location>
</feature>
<gene>
    <name evidence="3" type="primary">ORFX</name>
</gene>
<reference evidence="3" key="1">
    <citation type="submission" date="2023-11" db="EMBL/GenBank/DDBJ databases">
        <authorList>
            <person name="Sidharthan V.K."/>
            <person name="Reddy V."/>
            <person name="Kiran G."/>
            <person name="Rajeswari V."/>
            <person name="Baranwal V.K."/>
        </authorList>
    </citation>
    <scope>NUCLEOTIDE SEQUENCE</scope>
    <source>
        <strain evidence="3">Mal pru</strain>
    </source>
</reference>
<evidence type="ECO:0000256" key="1">
    <source>
        <dbReference type="SAM" id="MobiDB-lite"/>
    </source>
</evidence>
<evidence type="ECO:0000256" key="2">
    <source>
        <dbReference type="SAM" id="Phobius"/>
    </source>
</evidence>
<proteinExistence type="predicted"/>
<feature type="region of interest" description="Disordered" evidence="1">
    <location>
        <begin position="74"/>
        <end position="100"/>
    </location>
</feature>
<name>A0AAT9JHD8_9SECO</name>
<organism evidence="3">
    <name type="scientific">Plumleaf crab apple waikavirus</name>
    <dbReference type="NCBI Taxonomy" id="3115793"/>
    <lineage>
        <taxon>Viruses</taxon>
        <taxon>Riboviria</taxon>
        <taxon>Orthornavirae</taxon>
        <taxon>Pisuviricota</taxon>
        <taxon>Pisoniviricetes</taxon>
        <taxon>Picornavirales</taxon>
        <taxon>Secoviridae</taxon>
        <taxon>Waikavirus</taxon>
    </lineage>
</organism>
<keyword evidence="2" id="KW-1133">Transmembrane helix</keyword>